<reference evidence="2" key="1">
    <citation type="submission" date="2020-05" db="UniProtKB">
        <authorList>
            <consortium name="EnsemblMetazoa"/>
        </authorList>
    </citation>
    <scope>IDENTIFICATION</scope>
    <source>
        <strain evidence="2">TTRI</strain>
    </source>
</reference>
<dbReference type="InterPro" id="IPR018737">
    <property type="entry name" value="DREAM_LIN52"/>
</dbReference>
<dbReference type="AlphaFoldDB" id="A0A1A9V483"/>
<dbReference type="PANTHER" id="PTHR31489">
    <property type="entry name" value="LIN52 FAMILY MEMBER"/>
    <property type="match status" value="1"/>
</dbReference>
<dbReference type="STRING" id="7395.A0A1A9V483"/>
<comment type="similarity">
    <text evidence="1">Belongs to the lin-52 family.</text>
</comment>
<protein>
    <submittedName>
        <fullName evidence="2">Uncharacterized protein</fullName>
    </submittedName>
</protein>
<name>A0A1A9V483_GLOAU</name>
<keyword evidence="3" id="KW-1185">Reference proteome</keyword>
<organism evidence="2 3">
    <name type="scientific">Glossina austeni</name>
    <name type="common">Savannah tsetse fly</name>
    <dbReference type="NCBI Taxonomy" id="7395"/>
    <lineage>
        <taxon>Eukaryota</taxon>
        <taxon>Metazoa</taxon>
        <taxon>Ecdysozoa</taxon>
        <taxon>Arthropoda</taxon>
        <taxon>Hexapoda</taxon>
        <taxon>Insecta</taxon>
        <taxon>Pterygota</taxon>
        <taxon>Neoptera</taxon>
        <taxon>Endopterygota</taxon>
        <taxon>Diptera</taxon>
        <taxon>Brachycera</taxon>
        <taxon>Muscomorpha</taxon>
        <taxon>Hippoboscoidea</taxon>
        <taxon>Glossinidae</taxon>
        <taxon>Glossina</taxon>
    </lineage>
</organism>
<dbReference type="PANTHER" id="PTHR31489:SF2">
    <property type="entry name" value="PROTEIN LIN-52 HOMOLOG"/>
    <property type="match status" value="1"/>
</dbReference>
<accession>A0A1A9V483</accession>
<sequence length="114" mass="12760">MATNRPRGILKAPLGKQMPENENHLALACRPDLGQEVVSLDNGTARKPPSELCCPLSREDMAELSRLGELPPNSLLKEIERVYEAAYELGIQEAKEIARAKHLKIFNNRKKKSL</sequence>
<proteinExistence type="inferred from homology"/>
<dbReference type="EnsemblMetazoa" id="GAUT025338-RA">
    <property type="protein sequence ID" value="GAUT025338-PA"/>
    <property type="gene ID" value="GAUT025338"/>
</dbReference>
<dbReference type="Proteomes" id="UP000078200">
    <property type="component" value="Unassembled WGS sequence"/>
</dbReference>
<dbReference type="Pfam" id="PF10044">
    <property type="entry name" value="LIN52"/>
    <property type="match status" value="1"/>
</dbReference>
<evidence type="ECO:0000313" key="2">
    <source>
        <dbReference type="EnsemblMetazoa" id="GAUT025338-PA"/>
    </source>
</evidence>
<dbReference type="GO" id="GO:0006355">
    <property type="term" value="P:regulation of DNA-templated transcription"/>
    <property type="evidence" value="ECO:0007669"/>
    <property type="project" value="InterPro"/>
</dbReference>
<evidence type="ECO:0000256" key="1">
    <source>
        <dbReference type="ARBA" id="ARBA00005456"/>
    </source>
</evidence>
<dbReference type="GO" id="GO:0070176">
    <property type="term" value="C:DRM complex"/>
    <property type="evidence" value="ECO:0007669"/>
    <property type="project" value="InterPro"/>
</dbReference>
<dbReference type="VEuPathDB" id="VectorBase:GAUT025338"/>
<evidence type="ECO:0000313" key="3">
    <source>
        <dbReference type="Proteomes" id="UP000078200"/>
    </source>
</evidence>